<keyword evidence="4" id="KW-1185">Reference proteome</keyword>
<dbReference type="NCBIfam" id="TIGR02964">
    <property type="entry name" value="xanthine_xdhC"/>
    <property type="match status" value="1"/>
</dbReference>
<dbReference type="InterPro" id="IPR003777">
    <property type="entry name" value="XdhC_CoxI"/>
</dbReference>
<reference evidence="4" key="1">
    <citation type="journal article" date="2019" name="Int. J. Syst. Evol. Microbiol.">
        <title>The Global Catalogue of Microorganisms (GCM) 10K type strain sequencing project: providing services to taxonomists for standard genome sequencing and annotation.</title>
        <authorList>
            <consortium name="The Broad Institute Genomics Platform"/>
            <consortium name="The Broad Institute Genome Sequencing Center for Infectious Disease"/>
            <person name="Wu L."/>
            <person name="Ma J."/>
        </authorList>
    </citation>
    <scope>NUCLEOTIDE SEQUENCE [LARGE SCALE GENOMIC DNA]</scope>
    <source>
        <strain evidence="4">JCM 3369</strain>
    </source>
</reference>
<dbReference type="EMBL" id="JBHUFA010000001">
    <property type="protein sequence ID" value="MFD1694280.1"/>
    <property type="molecule type" value="Genomic_DNA"/>
</dbReference>
<organism evidence="3 4">
    <name type="scientific">Roseibium aestuarii</name>
    <dbReference type="NCBI Taxonomy" id="2600299"/>
    <lineage>
        <taxon>Bacteria</taxon>
        <taxon>Pseudomonadati</taxon>
        <taxon>Pseudomonadota</taxon>
        <taxon>Alphaproteobacteria</taxon>
        <taxon>Hyphomicrobiales</taxon>
        <taxon>Stappiaceae</taxon>
        <taxon>Roseibium</taxon>
    </lineage>
</organism>
<evidence type="ECO:0000313" key="4">
    <source>
        <dbReference type="Proteomes" id="UP001597327"/>
    </source>
</evidence>
<dbReference type="Gene3D" id="3.40.50.720">
    <property type="entry name" value="NAD(P)-binding Rossmann-like Domain"/>
    <property type="match status" value="1"/>
</dbReference>
<dbReference type="PANTHER" id="PTHR30388:SF6">
    <property type="entry name" value="XANTHINE DEHYDROGENASE SUBUNIT A-RELATED"/>
    <property type="match status" value="1"/>
</dbReference>
<gene>
    <name evidence="3" type="primary">xdhC</name>
    <name evidence="3" type="ORF">ACFSC7_02045</name>
</gene>
<feature type="domain" description="XdhC- CoxI" evidence="1">
    <location>
        <begin position="13"/>
        <end position="73"/>
    </location>
</feature>
<evidence type="ECO:0000259" key="2">
    <source>
        <dbReference type="Pfam" id="PF13478"/>
    </source>
</evidence>
<dbReference type="Proteomes" id="UP001597327">
    <property type="component" value="Unassembled WGS sequence"/>
</dbReference>
<dbReference type="PANTHER" id="PTHR30388">
    <property type="entry name" value="ALDEHYDE OXIDOREDUCTASE MOLYBDENUM COFACTOR ASSEMBLY PROTEIN"/>
    <property type="match status" value="1"/>
</dbReference>
<dbReference type="RefSeq" id="WP_149891853.1">
    <property type="nucleotide sequence ID" value="NZ_JBHUFA010000001.1"/>
</dbReference>
<dbReference type="InterPro" id="IPR027051">
    <property type="entry name" value="XdhC_Rossmann_dom"/>
</dbReference>
<evidence type="ECO:0000313" key="3">
    <source>
        <dbReference type="EMBL" id="MFD1694280.1"/>
    </source>
</evidence>
<evidence type="ECO:0000259" key="1">
    <source>
        <dbReference type="Pfam" id="PF02625"/>
    </source>
</evidence>
<comment type="caution">
    <text evidence="3">The sequence shown here is derived from an EMBL/GenBank/DDBJ whole genome shotgun (WGS) entry which is preliminary data.</text>
</comment>
<accession>A0ABW4JVL1</accession>
<dbReference type="Pfam" id="PF02625">
    <property type="entry name" value="XdhC_CoxI"/>
    <property type="match status" value="1"/>
</dbReference>
<feature type="domain" description="XdhC Rossmann" evidence="2">
    <location>
        <begin position="189"/>
        <end position="332"/>
    </location>
</feature>
<dbReference type="InterPro" id="IPR014308">
    <property type="entry name" value="Xanthine_DH_XdhC"/>
</dbReference>
<dbReference type="Pfam" id="PF13478">
    <property type="entry name" value="XdhC_C"/>
    <property type="match status" value="1"/>
</dbReference>
<proteinExistence type="predicted"/>
<name>A0ABW4JVL1_9HYPH</name>
<dbReference type="InterPro" id="IPR052698">
    <property type="entry name" value="MoCofactor_Util/Proc"/>
</dbReference>
<protein>
    <submittedName>
        <fullName evidence="3">Xanthine dehydrogenase accessory protein XdhC</fullName>
    </submittedName>
</protein>
<sequence>MQVWRVLRQTLGSHEACVLVSVARGDGSTPREAGARMVVRPDGSLAGTIGGGHLEYQALHHALASLQAAEAETAHAEGRPFERRRFSLGPDLGQCCGGRVDLTFERFSRADLDAVSVLAEREAEETVFSTVMTVSEGRAGARQMLEGASLASGEGEGERGVLRDVTSGAPRDARDQSVTETFGEARQTLYLFGAGHVGRAVVLALAPLPFRIVWVDSRREMFPGRVPAHVTLLAPEDPVSALASAESGSFVLVMTHDHGLDEAIVAAALTSNGGGDGKFSYVGLIGSQTKRKRFESRLRAGGLSAGALEALVCPIGSGRLRSKHPAVIAANVSVQLLERLEDLDSRRGSAASGAEGLAKMAGLGR</sequence>